<comment type="subcellular location">
    <subcellularLocation>
        <location evidence="1">Cytoplasm</location>
        <location evidence="1">Cytoskeleton</location>
        <location evidence="1">Cilium axoneme</location>
    </subcellularLocation>
</comment>
<feature type="compositionally biased region" description="Polar residues" evidence="12">
    <location>
        <begin position="1"/>
        <end position="12"/>
    </location>
</feature>
<dbReference type="InterPro" id="IPR050687">
    <property type="entry name" value="Dynein_IC"/>
</dbReference>
<dbReference type="InterPro" id="IPR036322">
    <property type="entry name" value="WD40_repeat_dom_sf"/>
</dbReference>
<evidence type="ECO:0000256" key="4">
    <source>
        <dbReference type="ARBA" id="ARBA00022574"/>
    </source>
</evidence>
<dbReference type="GO" id="GO:0045503">
    <property type="term" value="F:dynein light chain binding"/>
    <property type="evidence" value="ECO:0007669"/>
    <property type="project" value="TreeGrafter"/>
</dbReference>
<evidence type="ECO:0000256" key="3">
    <source>
        <dbReference type="ARBA" id="ARBA00022490"/>
    </source>
</evidence>
<proteinExistence type="inferred from homology"/>
<keyword evidence="8" id="KW-0505">Motor protein</keyword>
<dbReference type="Pfam" id="PF00400">
    <property type="entry name" value="WD40"/>
    <property type="match status" value="2"/>
</dbReference>
<keyword evidence="10" id="KW-0966">Cell projection</keyword>
<evidence type="ECO:0000256" key="8">
    <source>
        <dbReference type="ARBA" id="ARBA00023175"/>
    </source>
</evidence>
<dbReference type="GO" id="GO:0045504">
    <property type="term" value="F:dynein heavy chain binding"/>
    <property type="evidence" value="ECO:0007669"/>
    <property type="project" value="TreeGrafter"/>
</dbReference>
<dbReference type="RefSeq" id="XP_028878667.1">
    <property type="nucleotide sequence ID" value="XM_029030068.1"/>
</dbReference>
<evidence type="ECO:0000256" key="6">
    <source>
        <dbReference type="ARBA" id="ARBA00022737"/>
    </source>
</evidence>
<keyword evidence="9" id="KW-0206">Cytoskeleton</keyword>
<dbReference type="GO" id="GO:0036157">
    <property type="term" value="C:outer dynein arm"/>
    <property type="evidence" value="ECO:0007669"/>
    <property type="project" value="TreeGrafter"/>
</dbReference>
<evidence type="ECO:0000256" key="2">
    <source>
        <dbReference type="ARBA" id="ARBA00011059"/>
    </source>
</evidence>
<dbReference type="AlphaFoldDB" id="A0A1X0NJ43"/>
<keyword evidence="6" id="KW-0677">Repeat</keyword>
<dbReference type="PANTHER" id="PTHR12442:SF11">
    <property type="entry name" value="DYNEIN AXONEMAL INTERMEDIATE CHAIN 1"/>
    <property type="match status" value="1"/>
</dbReference>
<keyword evidence="7" id="KW-0243">Dynein</keyword>
<dbReference type="SMART" id="SM00320">
    <property type="entry name" value="WD40"/>
    <property type="match status" value="6"/>
</dbReference>
<dbReference type="FunFam" id="2.130.10.10:FF:001006">
    <property type="entry name" value="Dynein intermediate chain 1, axonemal"/>
    <property type="match status" value="1"/>
</dbReference>
<keyword evidence="14" id="KW-1185">Reference proteome</keyword>
<feature type="region of interest" description="Disordered" evidence="12">
    <location>
        <begin position="94"/>
        <end position="114"/>
    </location>
</feature>
<keyword evidence="3" id="KW-0963">Cytoplasm</keyword>
<sequence length="673" mass="75518">MDNTTHRTSYLTGGNRRGSYASGGSFDAGVTSTTAVATGVGAEDEDREAVVERILKGTDPSVMSTPVYFDYKRDARVYRFFPSVGQTAKHLVMDGSTVRKDDPEALQQAEDRQRREQETELAARAELNPDLVDEGVSTSILKNQFNYRERGSQTMNNPIKEQCVVTDPPPSMNFSAMATAWEIYDAYEEDRIQNEKAAAAQKKAATHRSNKEDEKHIPIVEESNDIKTPEEVLTSTGFRHALKIVERMVNQNDCYDIIEDFKYWEDESDMYKEDGNLLPLWQFFTNKVKHRAVTSIALNNRYMDLFAVGYGSYDFQRQGKGAVHCFSLKNSVPTLPGNPMPAHPEISFNVESGVMCLAFHPEETALLACGLYDGSVCVFDLRMQGKDGKESTKPICQADVRSGKHTDPVWEIHWCRRTIDLQFYSISTDGRITSWSVHKKELIFKDVMTITTGACPSDPEAMLLSRLSGTCFDFSATYDSLFIVGTQEGSVMLCSKGYNGQCLERYDGHTMPVYTCRWNPFHPDVFLTCSADWTVKLWLKSSTQPLLTFDVGDCVGDIAWAPYSSTVFAAVTSNGKVFVFDLNKNKREPLCTQTVVKNAKLTHVVFHKQDPVVLVGDSRGSVLILKLSPNLRTLCKPKKGEPDDPKSLRKLEVDKLNRLIDITLKDRVLLGQS</sequence>
<reference evidence="13 14" key="1">
    <citation type="submission" date="2017-03" db="EMBL/GenBank/DDBJ databases">
        <title>An alternative strategy for trypanosome survival in the mammalian bloodstream revealed through genome and transcriptome analysis of the ubiquitous bovine parasite Trypanosoma (Megatrypanum) theileri.</title>
        <authorList>
            <person name="Kelly S."/>
            <person name="Ivens A."/>
            <person name="Mott A."/>
            <person name="O'Neill E."/>
            <person name="Emms D."/>
            <person name="Macleod O."/>
            <person name="Voorheis P."/>
            <person name="Matthews J."/>
            <person name="Matthews K."/>
            <person name="Carrington M."/>
        </authorList>
    </citation>
    <scope>NUCLEOTIDE SEQUENCE [LARGE SCALE GENOMIC DNA]</scope>
    <source>
        <strain evidence="13">Edinburgh</strain>
    </source>
</reference>
<gene>
    <name evidence="13" type="ORF">TM35_000431690</name>
</gene>
<organism evidence="13 14">
    <name type="scientific">Trypanosoma theileri</name>
    <dbReference type="NCBI Taxonomy" id="67003"/>
    <lineage>
        <taxon>Eukaryota</taxon>
        <taxon>Discoba</taxon>
        <taxon>Euglenozoa</taxon>
        <taxon>Kinetoplastea</taxon>
        <taxon>Metakinetoplastina</taxon>
        <taxon>Trypanosomatida</taxon>
        <taxon>Trypanosomatidae</taxon>
        <taxon>Trypanosoma</taxon>
    </lineage>
</organism>
<dbReference type="PANTHER" id="PTHR12442">
    <property type="entry name" value="DYNEIN INTERMEDIATE CHAIN"/>
    <property type="match status" value="1"/>
</dbReference>
<dbReference type="GO" id="GO:0036158">
    <property type="term" value="P:outer dynein arm assembly"/>
    <property type="evidence" value="ECO:0007669"/>
    <property type="project" value="TreeGrafter"/>
</dbReference>
<dbReference type="EMBL" id="NBCO01000043">
    <property type="protein sequence ID" value="ORC84601.1"/>
    <property type="molecule type" value="Genomic_DNA"/>
</dbReference>
<evidence type="ECO:0000256" key="5">
    <source>
        <dbReference type="ARBA" id="ARBA00022701"/>
    </source>
</evidence>
<keyword evidence="4 11" id="KW-0853">WD repeat</keyword>
<keyword evidence="5" id="KW-0493">Microtubule</keyword>
<dbReference type="InterPro" id="IPR015943">
    <property type="entry name" value="WD40/YVTN_repeat-like_dom_sf"/>
</dbReference>
<name>A0A1X0NJ43_9TRYP</name>
<accession>A0A1X0NJ43</accession>
<dbReference type="VEuPathDB" id="TriTrypDB:TM35_000431690"/>
<dbReference type="InterPro" id="IPR001680">
    <property type="entry name" value="WD40_rpt"/>
</dbReference>
<dbReference type="STRING" id="67003.A0A1X0NJ43"/>
<dbReference type="PROSITE" id="PS50082">
    <property type="entry name" value="WD_REPEATS_2"/>
    <property type="match status" value="1"/>
</dbReference>
<dbReference type="GO" id="GO:0003341">
    <property type="term" value="P:cilium movement"/>
    <property type="evidence" value="ECO:0007669"/>
    <property type="project" value="TreeGrafter"/>
</dbReference>
<dbReference type="SUPFAM" id="SSF50978">
    <property type="entry name" value="WD40 repeat-like"/>
    <property type="match status" value="1"/>
</dbReference>
<dbReference type="GO" id="GO:0005874">
    <property type="term" value="C:microtubule"/>
    <property type="evidence" value="ECO:0007669"/>
    <property type="project" value="UniProtKB-KW"/>
</dbReference>
<evidence type="ECO:0000256" key="12">
    <source>
        <dbReference type="SAM" id="MobiDB-lite"/>
    </source>
</evidence>
<evidence type="ECO:0000256" key="11">
    <source>
        <dbReference type="PROSITE-ProRule" id="PRU00221"/>
    </source>
</evidence>
<protein>
    <submittedName>
        <fullName evidence="13">Putative dynein intermediate chain</fullName>
    </submittedName>
</protein>
<evidence type="ECO:0000313" key="14">
    <source>
        <dbReference type="Proteomes" id="UP000192257"/>
    </source>
</evidence>
<dbReference type="Proteomes" id="UP000192257">
    <property type="component" value="Unassembled WGS sequence"/>
</dbReference>
<evidence type="ECO:0000256" key="9">
    <source>
        <dbReference type="ARBA" id="ARBA00023212"/>
    </source>
</evidence>
<comment type="similarity">
    <text evidence="2">Belongs to the dynein intermediate chain family.</text>
</comment>
<feature type="repeat" description="WD" evidence="11">
    <location>
        <begin position="506"/>
        <end position="538"/>
    </location>
</feature>
<dbReference type="FunFam" id="2.130.10.10:FF:000893">
    <property type="entry name" value="Dynein intermediate chain 1"/>
    <property type="match status" value="1"/>
</dbReference>
<dbReference type="OrthoDB" id="24670at2759"/>
<dbReference type="GeneID" id="39989848"/>
<evidence type="ECO:0000313" key="13">
    <source>
        <dbReference type="EMBL" id="ORC84601.1"/>
    </source>
</evidence>
<evidence type="ECO:0000256" key="1">
    <source>
        <dbReference type="ARBA" id="ARBA00004430"/>
    </source>
</evidence>
<feature type="region of interest" description="Disordered" evidence="12">
    <location>
        <begin position="1"/>
        <end position="28"/>
    </location>
</feature>
<comment type="caution">
    <text evidence="13">The sequence shown here is derived from an EMBL/GenBank/DDBJ whole genome shotgun (WGS) entry which is preliminary data.</text>
</comment>
<evidence type="ECO:0000256" key="10">
    <source>
        <dbReference type="ARBA" id="ARBA00023273"/>
    </source>
</evidence>
<feature type="compositionally biased region" description="Basic and acidic residues" evidence="12">
    <location>
        <begin position="97"/>
        <end position="114"/>
    </location>
</feature>
<dbReference type="Gene3D" id="2.130.10.10">
    <property type="entry name" value="YVTN repeat-like/Quinoprotein amine dehydrogenase"/>
    <property type="match status" value="2"/>
</dbReference>
<evidence type="ECO:0000256" key="7">
    <source>
        <dbReference type="ARBA" id="ARBA00023017"/>
    </source>
</evidence>